<feature type="transmembrane region" description="Helical" evidence="5">
    <location>
        <begin position="82"/>
        <end position="103"/>
    </location>
</feature>
<dbReference type="PANTHER" id="PTHR30266">
    <property type="entry name" value="MECHANOSENSITIVE CHANNEL MSCL"/>
    <property type="match status" value="1"/>
</dbReference>
<dbReference type="STRING" id="37360.A0A0G4IZJ0"/>
<dbReference type="GO" id="GO:0016020">
    <property type="term" value="C:membrane"/>
    <property type="evidence" value="ECO:0007669"/>
    <property type="project" value="UniProtKB-SubCell"/>
</dbReference>
<dbReference type="InterPro" id="IPR037673">
    <property type="entry name" value="MSC/AndL"/>
</dbReference>
<keyword evidence="3 5" id="KW-1133">Transmembrane helix</keyword>
<dbReference type="Gene3D" id="1.10.1200.120">
    <property type="entry name" value="Large-conductance mechanosensitive channel, MscL, domain 1"/>
    <property type="match status" value="1"/>
</dbReference>
<evidence type="ECO:0000256" key="5">
    <source>
        <dbReference type="SAM" id="Phobius"/>
    </source>
</evidence>
<accession>A0A0G4IZJ0</accession>
<evidence type="ECO:0000256" key="3">
    <source>
        <dbReference type="ARBA" id="ARBA00022989"/>
    </source>
</evidence>
<evidence type="ECO:0000313" key="6">
    <source>
        <dbReference type="EMBL" id="CEP00491.1"/>
    </source>
</evidence>
<name>A0A0G4IZJ0_PLABS</name>
<protein>
    <submittedName>
        <fullName evidence="6">Uncharacterized protein</fullName>
    </submittedName>
</protein>
<dbReference type="PANTHER" id="PTHR30266:SF2">
    <property type="entry name" value="LARGE-CONDUCTANCE MECHANOSENSITIVE CHANNEL"/>
    <property type="match status" value="1"/>
</dbReference>
<evidence type="ECO:0000256" key="2">
    <source>
        <dbReference type="ARBA" id="ARBA00022692"/>
    </source>
</evidence>
<proteinExistence type="predicted"/>
<keyword evidence="7" id="KW-1185">Reference proteome</keyword>
<dbReference type="Pfam" id="PF01741">
    <property type="entry name" value="MscL"/>
    <property type="match status" value="1"/>
</dbReference>
<keyword evidence="2 5" id="KW-0812">Transmembrane</keyword>
<evidence type="ECO:0000256" key="4">
    <source>
        <dbReference type="ARBA" id="ARBA00023136"/>
    </source>
</evidence>
<reference evidence="6 7" key="1">
    <citation type="submission" date="2015-02" db="EMBL/GenBank/DDBJ databases">
        <authorList>
            <person name="Chooi Y.-H."/>
        </authorList>
    </citation>
    <scope>NUCLEOTIDE SEQUENCE [LARGE SCALE GENOMIC DNA]</scope>
    <source>
        <strain evidence="6">E3</strain>
    </source>
</reference>
<feature type="transmembrane region" description="Helical" evidence="5">
    <location>
        <begin position="151"/>
        <end position="175"/>
    </location>
</feature>
<dbReference type="Proteomes" id="UP000039324">
    <property type="component" value="Unassembled WGS sequence"/>
</dbReference>
<dbReference type="OrthoDB" id="10010920at2759"/>
<evidence type="ECO:0000256" key="1">
    <source>
        <dbReference type="ARBA" id="ARBA00004141"/>
    </source>
</evidence>
<dbReference type="SUPFAM" id="SSF81330">
    <property type="entry name" value="Gated mechanosensitive channel"/>
    <property type="match status" value="1"/>
</dbReference>
<evidence type="ECO:0000313" key="7">
    <source>
        <dbReference type="Proteomes" id="UP000039324"/>
    </source>
</evidence>
<organism evidence="6 7">
    <name type="scientific">Plasmodiophora brassicae</name>
    <name type="common">Clubroot disease agent</name>
    <dbReference type="NCBI Taxonomy" id="37360"/>
    <lineage>
        <taxon>Eukaryota</taxon>
        <taxon>Sar</taxon>
        <taxon>Rhizaria</taxon>
        <taxon>Endomyxa</taxon>
        <taxon>Phytomyxea</taxon>
        <taxon>Plasmodiophorida</taxon>
        <taxon>Plasmodiophoridae</taxon>
        <taxon>Plasmodiophora</taxon>
    </lineage>
</organism>
<sequence>MPNKGLLWRWSNPWSNPVGGSRSRPRIYVASRLTYLRPSKHKEPSKMVNRGDNRVYVALREEVASARTLCHDFKEFLYKGSAFELATGVILGAAFGAVVSSFSEDLITPIVFLFLLPRGIEDMFVILRCPRKNPGCHFDVLAEARKEGAVVFAYGTFLRTTLNFIIISAFLFILIRIFSSAKKEATTVARECEYCFSAIDERAVKCPSFNAIAGVWSGRLNALRSHGVNSWKIDDESRD</sequence>
<gene>
    <name evidence="6" type="ORF">PBRA_001545</name>
</gene>
<dbReference type="EMBL" id="CDSF01000101">
    <property type="protein sequence ID" value="CEP00491.1"/>
    <property type="molecule type" value="Genomic_DNA"/>
</dbReference>
<dbReference type="AlphaFoldDB" id="A0A0G4IZJ0"/>
<comment type="subcellular location">
    <subcellularLocation>
        <location evidence="1">Membrane</location>
        <topology evidence="1">Multi-pass membrane protein</topology>
    </subcellularLocation>
</comment>
<keyword evidence="4 5" id="KW-0472">Membrane</keyword>
<dbReference type="GO" id="GO:0008381">
    <property type="term" value="F:mechanosensitive monoatomic ion channel activity"/>
    <property type="evidence" value="ECO:0007669"/>
    <property type="project" value="TreeGrafter"/>
</dbReference>
<dbReference type="InterPro" id="IPR036019">
    <property type="entry name" value="MscL_channel"/>
</dbReference>